<keyword evidence="1" id="KW-1133">Transmembrane helix</keyword>
<keyword evidence="1" id="KW-0812">Transmembrane</keyword>
<feature type="transmembrane region" description="Helical" evidence="1">
    <location>
        <begin position="12"/>
        <end position="32"/>
    </location>
</feature>
<evidence type="ECO:0000313" key="2">
    <source>
        <dbReference type="EMBL" id="ANU58986.1"/>
    </source>
</evidence>
<reference evidence="3" key="1">
    <citation type="submission" date="2016-04" db="EMBL/GenBank/DDBJ databases">
        <title>Complete Genome Sequences of Twelve Strains of a Stable Defined Moderately Diverse Mouse Microbiota 2 (sDMDMm2).</title>
        <authorList>
            <person name="Uchimura Y."/>
            <person name="Wyss M."/>
            <person name="Brugiroux S."/>
            <person name="Limenitakis J.P."/>
            <person name="Stecher B."/>
            <person name="McCoy K.D."/>
            <person name="Macpherson A.J."/>
        </authorList>
    </citation>
    <scope>NUCLEOTIDE SEQUENCE [LARGE SCALE GENOMIC DNA]</scope>
    <source>
        <strain evidence="3">I48</strain>
    </source>
</reference>
<evidence type="ECO:0000256" key="1">
    <source>
        <dbReference type="SAM" id="Phobius"/>
    </source>
</evidence>
<proteinExistence type="predicted"/>
<name>A0A1C7H4U3_9BACE</name>
<dbReference type="AlphaFoldDB" id="A0A1C7H4U3"/>
<feature type="transmembrane region" description="Helical" evidence="1">
    <location>
        <begin position="38"/>
        <end position="56"/>
    </location>
</feature>
<dbReference type="KEGG" id="bcae:A4V03_16710"/>
<evidence type="ECO:0000313" key="3">
    <source>
        <dbReference type="Proteomes" id="UP000092631"/>
    </source>
</evidence>
<protein>
    <submittedName>
        <fullName evidence="2">Uncharacterized protein</fullName>
    </submittedName>
</protein>
<dbReference type="Proteomes" id="UP000092631">
    <property type="component" value="Chromosome"/>
</dbReference>
<keyword evidence="1" id="KW-0472">Membrane</keyword>
<dbReference type="EMBL" id="CP015401">
    <property type="protein sequence ID" value="ANU58986.1"/>
    <property type="molecule type" value="Genomic_DNA"/>
</dbReference>
<sequence length="65" mass="7271">MVLEYLKLFVTFAKIGMFTIGGGYAIATLLIWQFGLSPIYIVLAGILGGLVYTLWLKEKIMNKEV</sequence>
<keyword evidence="3" id="KW-1185">Reference proteome</keyword>
<gene>
    <name evidence="2" type="ORF">A4V03_16710</name>
</gene>
<accession>A0A1C7H4U3</accession>
<organism evidence="2 3">
    <name type="scientific">Bacteroides caecimuris</name>
    <dbReference type="NCBI Taxonomy" id="1796613"/>
    <lineage>
        <taxon>Bacteria</taxon>
        <taxon>Pseudomonadati</taxon>
        <taxon>Bacteroidota</taxon>
        <taxon>Bacteroidia</taxon>
        <taxon>Bacteroidales</taxon>
        <taxon>Bacteroidaceae</taxon>
        <taxon>Bacteroides</taxon>
    </lineage>
</organism>